<comment type="caution">
    <text evidence="1">The sequence shown here is derived from an EMBL/GenBank/DDBJ whole genome shotgun (WGS) entry which is preliminary data.</text>
</comment>
<accession>A0ABR5EKX4</accession>
<protein>
    <submittedName>
        <fullName evidence="1">Uncharacterized protein</fullName>
    </submittedName>
</protein>
<gene>
    <name evidence="1" type="ORF">XP315_22970</name>
</gene>
<dbReference type="Proteomes" id="UP000035369">
    <property type="component" value="Unassembled WGS sequence"/>
</dbReference>
<reference evidence="1 2" key="1">
    <citation type="submission" date="2015-02" db="EMBL/GenBank/DDBJ databases">
        <title>Whole genome sequencing of multiple isolates of three species of pepper and tomato-infecting xanthomonads reveals genetic diversity in field strains and pinpoints effectors responsible for host specificity.</title>
        <authorList>
            <person name="Schwartz A."/>
            <person name="Dahlbeck D."/>
            <person name="Staskawicz B."/>
            <person name="Bart R."/>
            <person name="Potnis N."/>
            <person name="Minsavage G."/>
            <person name="Timilsina S."/>
            <person name="Goss E."/>
            <person name="Jones J."/>
            <person name="Vallad G."/>
            <person name="Barak J."/>
            <person name="Miller S."/>
            <person name="Ritchie D."/>
            <person name="Martins J.Jr."/>
            <person name="Patane J.S."/>
            <person name="Setubal J.C."/>
        </authorList>
    </citation>
    <scope>NUCLEOTIDE SEQUENCE [LARGE SCALE GENOMIC DNA]</scope>
    <source>
        <strain evidence="1 2">Xp3-15</strain>
    </source>
</reference>
<evidence type="ECO:0000313" key="1">
    <source>
        <dbReference type="EMBL" id="KLC01227.1"/>
    </source>
</evidence>
<sequence>MLARPAREFAGAFKLPIARGLLRLCSETAMIHTSRVAGIFQMRIDNRCDVPADLPQRSCATALSRIKLSAGALTQSSRTDLSG</sequence>
<organism evidence="1 2">
    <name type="scientific">Xanthomonas perforans</name>
    <dbReference type="NCBI Taxonomy" id="442694"/>
    <lineage>
        <taxon>Bacteria</taxon>
        <taxon>Pseudomonadati</taxon>
        <taxon>Pseudomonadota</taxon>
        <taxon>Gammaproteobacteria</taxon>
        <taxon>Lysobacterales</taxon>
        <taxon>Lysobacteraceae</taxon>
        <taxon>Xanthomonas</taxon>
    </lineage>
</organism>
<keyword evidence="2" id="KW-1185">Reference proteome</keyword>
<evidence type="ECO:0000313" key="2">
    <source>
        <dbReference type="Proteomes" id="UP000035369"/>
    </source>
</evidence>
<dbReference type="EMBL" id="JZUY01000060">
    <property type="protein sequence ID" value="KLC01227.1"/>
    <property type="molecule type" value="Genomic_DNA"/>
</dbReference>
<name>A0ABR5EKX4_XANPE</name>
<proteinExistence type="predicted"/>